<protein>
    <submittedName>
        <fullName evidence="1">Uncharacterized protein</fullName>
    </submittedName>
</protein>
<dbReference type="AlphaFoldDB" id="A0A251QQE2"/>
<dbReference type="Gramene" id="ONI24905">
    <property type="protein sequence ID" value="ONI24905"/>
    <property type="gene ID" value="PRUPE_2G268800"/>
</dbReference>
<gene>
    <name evidence="1" type="ORF">PRUPE_2G268800</name>
</gene>
<evidence type="ECO:0000313" key="1">
    <source>
        <dbReference type="EMBL" id="ONI24905.1"/>
    </source>
</evidence>
<keyword evidence="2" id="KW-1185">Reference proteome</keyword>
<dbReference type="EMBL" id="CM007652">
    <property type="protein sequence ID" value="ONI24905.1"/>
    <property type="molecule type" value="Genomic_DNA"/>
</dbReference>
<organism evidence="1 2">
    <name type="scientific">Prunus persica</name>
    <name type="common">Peach</name>
    <name type="synonym">Amygdalus persica</name>
    <dbReference type="NCBI Taxonomy" id="3760"/>
    <lineage>
        <taxon>Eukaryota</taxon>
        <taxon>Viridiplantae</taxon>
        <taxon>Streptophyta</taxon>
        <taxon>Embryophyta</taxon>
        <taxon>Tracheophyta</taxon>
        <taxon>Spermatophyta</taxon>
        <taxon>Magnoliopsida</taxon>
        <taxon>eudicotyledons</taxon>
        <taxon>Gunneridae</taxon>
        <taxon>Pentapetalae</taxon>
        <taxon>rosids</taxon>
        <taxon>fabids</taxon>
        <taxon>Rosales</taxon>
        <taxon>Rosaceae</taxon>
        <taxon>Amygdaloideae</taxon>
        <taxon>Amygdaleae</taxon>
        <taxon>Prunus</taxon>
    </lineage>
</organism>
<accession>A0A251QQE2</accession>
<sequence>MGLMGAHTFSTLIPFDHNPANSLSFCLFGGVAKGSWGIWGRNGVYPVDTEILCQSLLCASQADSGQHCKGCRFGWSNGSYEGLSI</sequence>
<name>A0A251QQE2_PRUPE</name>
<proteinExistence type="predicted"/>
<dbReference type="Proteomes" id="UP000006882">
    <property type="component" value="Chromosome G2"/>
</dbReference>
<reference evidence="1 2" key="1">
    <citation type="journal article" date="2013" name="Nat. Genet.">
        <title>The high-quality draft genome of peach (Prunus persica) identifies unique patterns of genetic diversity, domestication and genome evolution.</title>
        <authorList>
            <consortium name="International Peach Genome Initiative"/>
            <person name="Verde I."/>
            <person name="Abbott A.G."/>
            <person name="Scalabrin S."/>
            <person name="Jung S."/>
            <person name="Shu S."/>
            <person name="Marroni F."/>
            <person name="Zhebentyayeva T."/>
            <person name="Dettori M.T."/>
            <person name="Grimwood J."/>
            <person name="Cattonaro F."/>
            <person name="Zuccolo A."/>
            <person name="Rossini L."/>
            <person name="Jenkins J."/>
            <person name="Vendramin E."/>
            <person name="Meisel L.A."/>
            <person name="Decroocq V."/>
            <person name="Sosinski B."/>
            <person name="Prochnik S."/>
            <person name="Mitros T."/>
            <person name="Policriti A."/>
            <person name="Cipriani G."/>
            <person name="Dondini L."/>
            <person name="Ficklin S."/>
            <person name="Goodstein D.M."/>
            <person name="Xuan P."/>
            <person name="Del Fabbro C."/>
            <person name="Aramini V."/>
            <person name="Copetti D."/>
            <person name="Gonzalez S."/>
            <person name="Horner D.S."/>
            <person name="Falchi R."/>
            <person name="Lucas S."/>
            <person name="Mica E."/>
            <person name="Maldonado J."/>
            <person name="Lazzari B."/>
            <person name="Bielenberg D."/>
            <person name="Pirona R."/>
            <person name="Miculan M."/>
            <person name="Barakat A."/>
            <person name="Testolin R."/>
            <person name="Stella A."/>
            <person name="Tartarini S."/>
            <person name="Tonutti P."/>
            <person name="Arus P."/>
            <person name="Orellana A."/>
            <person name="Wells C."/>
            <person name="Main D."/>
            <person name="Vizzotto G."/>
            <person name="Silva H."/>
            <person name="Salamini F."/>
            <person name="Schmutz J."/>
            <person name="Morgante M."/>
            <person name="Rokhsar D.S."/>
        </authorList>
    </citation>
    <scope>NUCLEOTIDE SEQUENCE [LARGE SCALE GENOMIC DNA]</scope>
    <source>
        <strain evidence="2">cv. Nemared</strain>
    </source>
</reference>
<evidence type="ECO:0000313" key="2">
    <source>
        <dbReference type="Proteomes" id="UP000006882"/>
    </source>
</evidence>